<dbReference type="Proteomes" id="UP000076925">
    <property type="component" value="Unassembled WGS sequence"/>
</dbReference>
<organism evidence="1 2">
    <name type="scientific">Scytonema hofmannii PCC 7110</name>
    <dbReference type="NCBI Taxonomy" id="128403"/>
    <lineage>
        <taxon>Bacteria</taxon>
        <taxon>Bacillati</taxon>
        <taxon>Cyanobacteriota</taxon>
        <taxon>Cyanophyceae</taxon>
        <taxon>Nostocales</taxon>
        <taxon>Scytonemataceae</taxon>
        <taxon>Scytonema</taxon>
    </lineage>
</organism>
<proteinExistence type="predicted"/>
<dbReference type="EMBL" id="ANNX02000020">
    <property type="protein sequence ID" value="KYC41677.1"/>
    <property type="molecule type" value="Genomic_DNA"/>
</dbReference>
<dbReference type="AlphaFoldDB" id="A0A139XAF1"/>
<accession>A0A139XAF1</accession>
<gene>
    <name evidence="1" type="ORF">WA1_16690</name>
</gene>
<keyword evidence="2" id="KW-1185">Reference proteome</keyword>
<protein>
    <submittedName>
        <fullName evidence="1">Uncharacterized protein</fullName>
    </submittedName>
</protein>
<name>A0A139XAF1_9CYAN</name>
<evidence type="ECO:0000313" key="1">
    <source>
        <dbReference type="EMBL" id="KYC41677.1"/>
    </source>
</evidence>
<sequence length="317" mass="36738">MWFDKIILLLSNHRQPNNPTIPMTLTKQQIVSLLRSSGSPNSMQERSPLAQAVPGLSQTEIQQALTELQARGEVYAGIRNRYCMTPPTVLTQSKDNPTGLRFRGDRAYLPLAHQALKTEQSRDDSSLHPKIHGFDRINTCLNQVGIRLITVADSIEYLPPPCQPSKAILRSPWLENPFQVKNWSDRTIQQYVPRRDTSQKKRWTPLSYHQLQDKALLQLPTGEYLWFQDQTFYELEPDTAILAMFDKDRETDNPLKIPWDIQPGRLNLQGTILPSLYAQLLWRLSEPDSERYRHRLFENQNHPFVEIVFQRLGCILV</sequence>
<comment type="caution">
    <text evidence="1">The sequence shown here is derived from an EMBL/GenBank/DDBJ whole genome shotgun (WGS) entry which is preliminary data.</text>
</comment>
<dbReference type="OrthoDB" id="478302at2"/>
<dbReference type="STRING" id="128403.WA1_16690"/>
<dbReference type="RefSeq" id="WP_017746585.1">
    <property type="nucleotide sequence ID" value="NZ_KQ976354.1"/>
</dbReference>
<reference evidence="1 2" key="1">
    <citation type="journal article" date="2013" name="Genome Biol. Evol.">
        <title>Genomes of Stigonematalean cyanobacteria (subsection V) and the evolution of oxygenic photosynthesis from prokaryotes to plastids.</title>
        <authorList>
            <person name="Dagan T."/>
            <person name="Roettger M."/>
            <person name="Stucken K."/>
            <person name="Landan G."/>
            <person name="Koch R."/>
            <person name="Major P."/>
            <person name="Gould S.B."/>
            <person name="Goremykin V.V."/>
            <person name="Rippka R."/>
            <person name="Tandeau de Marsac N."/>
            <person name="Gugger M."/>
            <person name="Lockhart P.J."/>
            <person name="Allen J.F."/>
            <person name="Brune I."/>
            <person name="Maus I."/>
            <person name="Puhler A."/>
            <person name="Martin W.F."/>
        </authorList>
    </citation>
    <scope>NUCLEOTIDE SEQUENCE [LARGE SCALE GENOMIC DNA]</scope>
    <source>
        <strain evidence="1 2">PCC 7110</strain>
    </source>
</reference>
<evidence type="ECO:0000313" key="2">
    <source>
        <dbReference type="Proteomes" id="UP000076925"/>
    </source>
</evidence>